<accession>A0A5B7CI69</accession>
<reference evidence="2 3" key="1">
    <citation type="submission" date="2019-05" db="EMBL/GenBank/DDBJ databases">
        <title>Another draft genome of Portunus trituberculatus and its Hox gene families provides insights of decapod evolution.</title>
        <authorList>
            <person name="Jeong J.-H."/>
            <person name="Song I."/>
            <person name="Kim S."/>
            <person name="Choi T."/>
            <person name="Kim D."/>
            <person name="Ryu S."/>
            <person name="Kim W."/>
        </authorList>
    </citation>
    <scope>NUCLEOTIDE SEQUENCE [LARGE SCALE GENOMIC DNA]</scope>
    <source>
        <tissue evidence="2">Muscle</tissue>
    </source>
</reference>
<evidence type="ECO:0000256" key="1">
    <source>
        <dbReference type="SAM" id="MobiDB-lite"/>
    </source>
</evidence>
<evidence type="ECO:0000313" key="2">
    <source>
        <dbReference type="EMBL" id="MPC08431.1"/>
    </source>
</evidence>
<gene>
    <name evidence="2" type="ORF">E2C01_001018</name>
</gene>
<protein>
    <submittedName>
        <fullName evidence="2">Uncharacterized protein</fullName>
    </submittedName>
</protein>
<sequence length="76" mass="8157">MCSKPLPSSGGGQVEQEGTRSSPVRGAGVCLWTRGSADRDTILSRNTHETLRTSLIMRVCILSLPDKTTQDSPNAK</sequence>
<dbReference type="EMBL" id="VSRR010000029">
    <property type="protein sequence ID" value="MPC08431.1"/>
    <property type="molecule type" value="Genomic_DNA"/>
</dbReference>
<dbReference type="AlphaFoldDB" id="A0A5B7CI69"/>
<feature type="region of interest" description="Disordered" evidence="1">
    <location>
        <begin position="1"/>
        <end position="27"/>
    </location>
</feature>
<evidence type="ECO:0000313" key="3">
    <source>
        <dbReference type="Proteomes" id="UP000324222"/>
    </source>
</evidence>
<keyword evidence="3" id="KW-1185">Reference proteome</keyword>
<name>A0A5B7CI69_PORTR</name>
<proteinExistence type="predicted"/>
<comment type="caution">
    <text evidence="2">The sequence shown here is derived from an EMBL/GenBank/DDBJ whole genome shotgun (WGS) entry which is preliminary data.</text>
</comment>
<dbReference type="Proteomes" id="UP000324222">
    <property type="component" value="Unassembled WGS sequence"/>
</dbReference>
<organism evidence="2 3">
    <name type="scientific">Portunus trituberculatus</name>
    <name type="common">Swimming crab</name>
    <name type="synonym">Neptunus trituberculatus</name>
    <dbReference type="NCBI Taxonomy" id="210409"/>
    <lineage>
        <taxon>Eukaryota</taxon>
        <taxon>Metazoa</taxon>
        <taxon>Ecdysozoa</taxon>
        <taxon>Arthropoda</taxon>
        <taxon>Crustacea</taxon>
        <taxon>Multicrustacea</taxon>
        <taxon>Malacostraca</taxon>
        <taxon>Eumalacostraca</taxon>
        <taxon>Eucarida</taxon>
        <taxon>Decapoda</taxon>
        <taxon>Pleocyemata</taxon>
        <taxon>Brachyura</taxon>
        <taxon>Eubrachyura</taxon>
        <taxon>Portunoidea</taxon>
        <taxon>Portunidae</taxon>
        <taxon>Portuninae</taxon>
        <taxon>Portunus</taxon>
    </lineage>
</organism>